<evidence type="ECO:0000313" key="1">
    <source>
        <dbReference type="EMBL" id="EDL85546.1"/>
    </source>
</evidence>
<organism evidence="1 2">
    <name type="scientific">Rattus norvegicus</name>
    <name type="common">Rat</name>
    <dbReference type="NCBI Taxonomy" id="10116"/>
    <lineage>
        <taxon>Eukaryota</taxon>
        <taxon>Metazoa</taxon>
        <taxon>Chordata</taxon>
        <taxon>Craniata</taxon>
        <taxon>Vertebrata</taxon>
        <taxon>Euteleostomi</taxon>
        <taxon>Mammalia</taxon>
        <taxon>Eutheria</taxon>
        <taxon>Euarchontoglires</taxon>
        <taxon>Glires</taxon>
        <taxon>Rodentia</taxon>
        <taxon>Myomorpha</taxon>
        <taxon>Muroidea</taxon>
        <taxon>Muridae</taxon>
        <taxon>Murinae</taxon>
        <taxon>Rattus</taxon>
    </lineage>
</organism>
<dbReference type="PANTHER" id="PTHR21963">
    <property type="entry name" value="PF6"/>
    <property type="match status" value="1"/>
</dbReference>
<gene>
    <name evidence="1" type="ORF">rCG_51901</name>
</gene>
<proteinExistence type="predicted"/>
<reference evidence="1 2" key="1">
    <citation type="submission" date="2005-09" db="EMBL/GenBank/DDBJ databases">
        <authorList>
            <person name="Mural R.J."/>
            <person name="Li P.W."/>
            <person name="Adams M.D."/>
            <person name="Amanatides P.G."/>
            <person name="Baden-Tillson H."/>
            <person name="Barnstead M."/>
            <person name="Chin S.H."/>
            <person name="Dew I."/>
            <person name="Evans C.A."/>
            <person name="Ferriera S."/>
            <person name="Flanigan M."/>
            <person name="Fosler C."/>
            <person name="Glodek A."/>
            <person name="Gu Z."/>
            <person name="Holt R.A."/>
            <person name="Jennings D."/>
            <person name="Kraft C.L."/>
            <person name="Lu F."/>
            <person name="Nguyen T."/>
            <person name="Nusskern D.R."/>
            <person name="Pfannkoch C.M."/>
            <person name="Sitter C."/>
            <person name="Sutton G.G."/>
            <person name="Venter J.C."/>
            <person name="Wang Z."/>
            <person name="Woodage T."/>
            <person name="Zheng X.H."/>
            <person name="Zhong F."/>
        </authorList>
    </citation>
    <scope>NUCLEOTIDE SEQUENCE [LARGE SCALE GENOMIC DNA]</scope>
    <source>
        <strain>BN</strain>
        <strain evidence="2">Sprague-Dawley</strain>
    </source>
</reference>
<evidence type="ECO:0000313" key="2">
    <source>
        <dbReference type="Proteomes" id="UP000234681"/>
    </source>
</evidence>
<dbReference type="PANTHER" id="PTHR21963:SF1">
    <property type="entry name" value="SPERM-ASSOCIATED ANTIGEN 17"/>
    <property type="match status" value="1"/>
</dbReference>
<feature type="non-terminal residue" evidence="1">
    <location>
        <position position="53"/>
    </location>
</feature>
<name>A6K3F4_RAT</name>
<accession>A6K3F4</accession>
<dbReference type="Proteomes" id="UP000234681">
    <property type="component" value="Chromosome 2"/>
</dbReference>
<dbReference type="EMBL" id="CH474015">
    <property type="protein sequence ID" value="EDL85546.1"/>
    <property type="molecule type" value="Genomic_DNA"/>
</dbReference>
<dbReference type="InterPro" id="IPR026173">
    <property type="entry name" value="SPAG17"/>
</dbReference>
<sequence length="53" mass="6138">MYHPFQKREELRASRYIMKHTSEVICEVQDPEGNIFKVMADGSVSTALPKKKL</sequence>
<protein>
    <submittedName>
        <fullName evidence="1">RCG51901</fullName>
    </submittedName>
</protein>
<dbReference type="AlphaFoldDB" id="A6K3F4"/>